<protein>
    <submittedName>
        <fullName evidence="2">Uncharacterized protein</fullName>
    </submittedName>
</protein>
<accession>A0ABR2ZG19</accession>
<dbReference type="Proteomes" id="UP001437256">
    <property type="component" value="Unassembled WGS sequence"/>
</dbReference>
<dbReference type="EMBL" id="JBBXMP010000190">
    <property type="protein sequence ID" value="KAL0060139.1"/>
    <property type="molecule type" value="Genomic_DNA"/>
</dbReference>
<gene>
    <name evidence="2" type="ORF">AAF712_013065</name>
</gene>
<sequence length="356" mass="40178">MPSCLISPRIPSPLRRRLNVSSPPTLSLQPVSDPPPPLQFVELKPPSPATVPHTFHSVDVEALHALRGAIALSIVSDTEPQRSRALTDDLLVTLLSTSAAEHQFTFRPLLNSIQLHPNAHPSLNPLFNPDSSSADVYFDMPILAFEDTIYVEMETSTQNPGRLSVHMDKPDFIFTSNIALSIPFTYRFFSTALDRDVLIRMYFRNIKLTYQEVTDFLRAIGNPALPNAQVARTCPLRYFTGTYPMVPASFLRTCSFFMLNSDGILCDQGSGLPVSMDKPWLRYSKLVGRWQLDKDKDLLFNSFASEFNDLVQSELGLHFTDGLHYAEFFVGRKPLPFTQDFRLLTSDGFERPIFQD</sequence>
<reference evidence="2 3" key="1">
    <citation type="submission" date="2024-05" db="EMBL/GenBank/DDBJ databases">
        <title>A draft genome resource for the thread blight pathogen Marasmius tenuissimus strain MS-2.</title>
        <authorList>
            <person name="Yulfo-Soto G.E."/>
            <person name="Baruah I.K."/>
            <person name="Amoako-Attah I."/>
            <person name="Bukari Y."/>
            <person name="Meinhardt L.W."/>
            <person name="Bailey B.A."/>
            <person name="Cohen S.P."/>
        </authorList>
    </citation>
    <scope>NUCLEOTIDE SEQUENCE [LARGE SCALE GENOMIC DNA]</scope>
    <source>
        <strain evidence="2 3">MS-2</strain>
    </source>
</reference>
<proteinExistence type="predicted"/>
<evidence type="ECO:0000313" key="2">
    <source>
        <dbReference type="EMBL" id="KAL0060139.1"/>
    </source>
</evidence>
<feature type="compositionally biased region" description="Polar residues" evidence="1">
    <location>
        <begin position="19"/>
        <end position="30"/>
    </location>
</feature>
<organism evidence="2 3">
    <name type="scientific">Marasmius tenuissimus</name>
    <dbReference type="NCBI Taxonomy" id="585030"/>
    <lineage>
        <taxon>Eukaryota</taxon>
        <taxon>Fungi</taxon>
        <taxon>Dikarya</taxon>
        <taxon>Basidiomycota</taxon>
        <taxon>Agaricomycotina</taxon>
        <taxon>Agaricomycetes</taxon>
        <taxon>Agaricomycetidae</taxon>
        <taxon>Agaricales</taxon>
        <taxon>Marasmiineae</taxon>
        <taxon>Marasmiaceae</taxon>
        <taxon>Marasmius</taxon>
    </lineage>
</organism>
<evidence type="ECO:0000313" key="3">
    <source>
        <dbReference type="Proteomes" id="UP001437256"/>
    </source>
</evidence>
<evidence type="ECO:0000256" key="1">
    <source>
        <dbReference type="SAM" id="MobiDB-lite"/>
    </source>
</evidence>
<comment type="caution">
    <text evidence="2">The sequence shown here is derived from an EMBL/GenBank/DDBJ whole genome shotgun (WGS) entry which is preliminary data.</text>
</comment>
<feature type="region of interest" description="Disordered" evidence="1">
    <location>
        <begin position="16"/>
        <end position="37"/>
    </location>
</feature>
<name>A0ABR2ZG19_9AGAR</name>
<keyword evidence="3" id="KW-1185">Reference proteome</keyword>